<accession>A0A371F919</accession>
<evidence type="ECO:0000256" key="1">
    <source>
        <dbReference type="ARBA" id="ARBA00001917"/>
    </source>
</evidence>
<evidence type="ECO:0000256" key="4">
    <source>
        <dbReference type="ARBA" id="ARBA00047678"/>
    </source>
</evidence>
<gene>
    <name evidence="7" type="primary">FQR1</name>
    <name evidence="7" type="ORF">CR513_45407</name>
</gene>
<sequence length="216" mass="23145">MAVKPIEDPGFLRSDALYYSMYGHVEKLAEEIKKGASSVEGVEAKLWQACIYVPETLSDEVLGKMSAPPKSDVPIITPNELSEADGFVFGFPTRFGMMAAQFKGFLDATGGLWRTQQLAGKPAGLFYSTGSQGGGQETTALTAITQLVHHGMIFVPIGYTFGAGMFEMENVKGGSPYGAGTYAGDGSRQPTVLELEQAFHQGKYIATITKKLKQAA</sequence>
<evidence type="ECO:0000256" key="3">
    <source>
        <dbReference type="ARBA" id="ARBA00012648"/>
    </source>
</evidence>
<dbReference type="FunFam" id="3.40.50.360:FF:000001">
    <property type="entry name" value="NAD(P)H dehydrogenase (Quinone) FQR1-like"/>
    <property type="match status" value="1"/>
</dbReference>
<evidence type="ECO:0000259" key="6">
    <source>
        <dbReference type="PROSITE" id="PS50902"/>
    </source>
</evidence>
<dbReference type="PROSITE" id="PS50902">
    <property type="entry name" value="FLAVODOXIN_LIKE"/>
    <property type="match status" value="1"/>
</dbReference>
<protein>
    <recommendedName>
        <fullName evidence="3">NAD(P)H dehydrogenase (quinone)</fullName>
        <ecNumber evidence="3">1.6.5.2</ecNumber>
    </recommendedName>
</protein>
<reference evidence="7" key="1">
    <citation type="submission" date="2018-05" db="EMBL/GenBank/DDBJ databases">
        <title>Draft genome of Mucuna pruriens seed.</title>
        <authorList>
            <person name="Nnadi N.E."/>
            <person name="Vos R."/>
            <person name="Hasami M.H."/>
            <person name="Devisetty U.K."/>
            <person name="Aguiy J.C."/>
        </authorList>
    </citation>
    <scope>NUCLEOTIDE SEQUENCE [LARGE SCALE GENOMIC DNA]</scope>
    <source>
        <strain evidence="7">JCA_2017</strain>
    </source>
</reference>
<evidence type="ECO:0000256" key="5">
    <source>
        <dbReference type="ARBA" id="ARBA00048983"/>
    </source>
</evidence>
<dbReference type="InterPro" id="IPR005025">
    <property type="entry name" value="FMN_Rdtase-like_dom"/>
</dbReference>
<dbReference type="STRING" id="157652.A0A371F919"/>
<feature type="domain" description="Flavodoxin-like" evidence="6">
    <location>
        <begin position="14"/>
        <end position="205"/>
    </location>
</feature>
<dbReference type="SUPFAM" id="SSF52218">
    <property type="entry name" value="Flavoproteins"/>
    <property type="match status" value="1"/>
</dbReference>
<dbReference type="PANTHER" id="PTHR30546:SF23">
    <property type="entry name" value="FLAVOPROTEIN-LIKE PROTEIN YCP4-RELATED"/>
    <property type="match status" value="1"/>
</dbReference>
<organism evidence="7 8">
    <name type="scientific">Mucuna pruriens</name>
    <name type="common">Velvet bean</name>
    <name type="synonym">Dolichos pruriens</name>
    <dbReference type="NCBI Taxonomy" id="157652"/>
    <lineage>
        <taxon>Eukaryota</taxon>
        <taxon>Viridiplantae</taxon>
        <taxon>Streptophyta</taxon>
        <taxon>Embryophyta</taxon>
        <taxon>Tracheophyta</taxon>
        <taxon>Spermatophyta</taxon>
        <taxon>Magnoliopsida</taxon>
        <taxon>eudicotyledons</taxon>
        <taxon>Gunneridae</taxon>
        <taxon>Pentapetalae</taxon>
        <taxon>rosids</taxon>
        <taxon>fabids</taxon>
        <taxon>Fabales</taxon>
        <taxon>Fabaceae</taxon>
        <taxon>Papilionoideae</taxon>
        <taxon>50 kb inversion clade</taxon>
        <taxon>NPAAA clade</taxon>
        <taxon>indigoferoid/millettioid clade</taxon>
        <taxon>Phaseoleae</taxon>
        <taxon>Mucuna</taxon>
    </lineage>
</organism>
<evidence type="ECO:0000313" key="7">
    <source>
        <dbReference type="EMBL" id="RDX74797.1"/>
    </source>
</evidence>
<dbReference type="Gene3D" id="3.40.50.360">
    <property type="match status" value="1"/>
</dbReference>
<comment type="similarity">
    <text evidence="2">Belongs to the WrbA family.</text>
</comment>
<comment type="catalytic activity">
    <reaction evidence="4">
        <text>a quinone + NADH + H(+) = a quinol + NAD(+)</text>
        <dbReference type="Rhea" id="RHEA:46160"/>
        <dbReference type="ChEBI" id="CHEBI:15378"/>
        <dbReference type="ChEBI" id="CHEBI:24646"/>
        <dbReference type="ChEBI" id="CHEBI:57540"/>
        <dbReference type="ChEBI" id="CHEBI:57945"/>
        <dbReference type="ChEBI" id="CHEBI:132124"/>
        <dbReference type="EC" id="1.6.5.2"/>
    </reaction>
</comment>
<dbReference type="InterPro" id="IPR010089">
    <property type="entry name" value="Flavoprotein_WrbA-like"/>
</dbReference>
<dbReference type="OrthoDB" id="504689at2759"/>
<dbReference type="GO" id="GO:0003955">
    <property type="term" value="F:NAD(P)H dehydrogenase (quinone) activity"/>
    <property type="evidence" value="ECO:0007669"/>
    <property type="project" value="UniProtKB-EC"/>
</dbReference>
<comment type="caution">
    <text evidence="7">The sequence shown here is derived from an EMBL/GenBank/DDBJ whole genome shotgun (WGS) entry which is preliminary data.</text>
</comment>
<dbReference type="EMBL" id="QJKJ01010060">
    <property type="protein sequence ID" value="RDX74797.1"/>
    <property type="molecule type" value="Genomic_DNA"/>
</dbReference>
<dbReference type="GO" id="GO:0010181">
    <property type="term" value="F:FMN binding"/>
    <property type="evidence" value="ECO:0007669"/>
    <property type="project" value="InterPro"/>
</dbReference>
<dbReference type="Pfam" id="PF03358">
    <property type="entry name" value="FMN_red"/>
    <property type="match status" value="1"/>
</dbReference>
<evidence type="ECO:0000313" key="8">
    <source>
        <dbReference type="Proteomes" id="UP000257109"/>
    </source>
</evidence>
<comment type="cofactor">
    <cofactor evidence="1">
        <name>FMN</name>
        <dbReference type="ChEBI" id="CHEBI:58210"/>
    </cofactor>
</comment>
<dbReference type="EC" id="1.6.5.2" evidence="3"/>
<dbReference type="AlphaFoldDB" id="A0A371F919"/>
<name>A0A371F919_MUCPR</name>
<dbReference type="GO" id="GO:0016020">
    <property type="term" value="C:membrane"/>
    <property type="evidence" value="ECO:0007669"/>
    <property type="project" value="TreeGrafter"/>
</dbReference>
<proteinExistence type="inferred from homology"/>
<feature type="non-terminal residue" evidence="7">
    <location>
        <position position="1"/>
    </location>
</feature>
<evidence type="ECO:0000256" key="2">
    <source>
        <dbReference type="ARBA" id="ARBA00006961"/>
    </source>
</evidence>
<keyword evidence="8" id="KW-1185">Reference proteome</keyword>
<dbReference type="Proteomes" id="UP000257109">
    <property type="component" value="Unassembled WGS sequence"/>
</dbReference>
<dbReference type="PANTHER" id="PTHR30546">
    <property type="entry name" value="FLAVODOXIN-RELATED PROTEIN WRBA-RELATED"/>
    <property type="match status" value="1"/>
</dbReference>
<dbReference type="NCBIfam" id="TIGR01755">
    <property type="entry name" value="flav_wrbA"/>
    <property type="match status" value="1"/>
</dbReference>
<dbReference type="InterPro" id="IPR029039">
    <property type="entry name" value="Flavoprotein-like_sf"/>
</dbReference>
<dbReference type="InterPro" id="IPR008254">
    <property type="entry name" value="Flavodoxin/NO_synth"/>
</dbReference>
<dbReference type="NCBIfam" id="NF002999">
    <property type="entry name" value="PRK03767.1"/>
    <property type="match status" value="1"/>
</dbReference>
<comment type="catalytic activity">
    <reaction evidence="5">
        <text>a quinone + NADPH + H(+) = a quinol + NADP(+)</text>
        <dbReference type="Rhea" id="RHEA:46164"/>
        <dbReference type="ChEBI" id="CHEBI:15378"/>
        <dbReference type="ChEBI" id="CHEBI:24646"/>
        <dbReference type="ChEBI" id="CHEBI:57783"/>
        <dbReference type="ChEBI" id="CHEBI:58349"/>
        <dbReference type="ChEBI" id="CHEBI:132124"/>
        <dbReference type="EC" id="1.6.5.2"/>
    </reaction>
</comment>